<organism evidence="1 2">
    <name type="scientific">Extremus antarcticus</name>
    <dbReference type="NCBI Taxonomy" id="702011"/>
    <lineage>
        <taxon>Eukaryota</taxon>
        <taxon>Fungi</taxon>
        <taxon>Dikarya</taxon>
        <taxon>Ascomycota</taxon>
        <taxon>Pezizomycotina</taxon>
        <taxon>Dothideomycetes</taxon>
        <taxon>Dothideomycetidae</taxon>
        <taxon>Mycosphaerellales</taxon>
        <taxon>Extremaceae</taxon>
        <taxon>Extremus</taxon>
    </lineage>
</organism>
<accession>A0AAJ0GA93</accession>
<dbReference type="AlphaFoldDB" id="A0AAJ0GA93"/>
<reference evidence="1" key="1">
    <citation type="submission" date="2023-04" db="EMBL/GenBank/DDBJ databases">
        <title>Black Yeasts Isolated from many extreme environments.</title>
        <authorList>
            <person name="Coleine C."/>
            <person name="Stajich J.E."/>
            <person name="Selbmann L."/>
        </authorList>
    </citation>
    <scope>NUCLEOTIDE SEQUENCE</scope>
    <source>
        <strain evidence="1">CCFEE 5312</strain>
    </source>
</reference>
<gene>
    <name evidence="1" type="ORF">LTR09_003883</name>
</gene>
<keyword evidence="2" id="KW-1185">Reference proteome</keyword>
<evidence type="ECO:0008006" key="3">
    <source>
        <dbReference type="Google" id="ProtNLM"/>
    </source>
</evidence>
<sequence>MPHTKTQPTDILAKLLANTTNLEIVKELVAEDATYFSLNYHHPDLTAIEPWCGTHLHAGPTAIHQTFVAVGTFWEVLSFDIYTIFSGANTIKPSSTGPEGAKTGTDVAAFGRFKYKSRTQGKITDSPFYV</sequence>
<dbReference type="SUPFAM" id="SSF54427">
    <property type="entry name" value="NTF2-like"/>
    <property type="match status" value="1"/>
</dbReference>
<dbReference type="InterPro" id="IPR032710">
    <property type="entry name" value="NTF2-like_dom_sf"/>
</dbReference>
<comment type="caution">
    <text evidence="1">The sequence shown here is derived from an EMBL/GenBank/DDBJ whole genome shotgun (WGS) entry which is preliminary data.</text>
</comment>
<dbReference type="EMBL" id="JAWDJX010000009">
    <property type="protein sequence ID" value="KAK3055330.1"/>
    <property type="molecule type" value="Genomic_DNA"/>
</dbReference>
<dbReference type="Gene3D" id="3.10.450.50">
    <property type="match status" value="1"/>
</dbReference>
<protein>
    <recommendedName>
        <fullName evidence="3">SnoaL-like domain-containing protein</fullName>
    </recommendedName>
</protein>
<evidence type="ECO:0000313" key="1">
    <source>
        <dbReference type="EMBL" id="KAK3055330.1"/>
    </source>
</evidence>
<name>A0AAJ0GA93_9PEZI</name>
<evidence type="ECO:0000313" key="2">
    <source>
        <dbReference type="Proteomes" id="UP001271007"/>
    </source>
</evidence>
<proteinExistence type="predicted"/>
<dbReference type="Proteomes" id="UP001271007">
    <property type="component" value="Unassembled WGS sequence"/>
</dbReference>